<protein>
    <submittedName>
        <fullName evidence="2">Uncharacterized protein</fullName>
    </submittedName>
</protein>
<feature type="compositionally biased region" description="Acidic residues" evidence="1">
    <location>
        <begin position="82"/>
        <end position="110"/>
    </location>
</feature>
<gene>
    <name evidence="2" type="ORF">BJ508DRAFT_347621</name>
</gene>
<dbReference type="AlphaFoldDB" id="A0A3N4IKP3"/>
<sequence length="555" mass="62946">MTKSRASTQESQNRTNRKRTTSTRADSDSDEPATCKTPPSKRSRRSEPTEAAAASEADDELSEESEETADTRSVTSLTASEKEDEESDQETNDGEDEDSEVEPEIEEEYDSSSSTSPSPEPETSEQTSNPSHARNKLRLLDSDPLTSIDHQCAASLYDVLWDKAASLKDRIEVPVKTKVIREGSGFDAYGKNGLNTKRKLERRPNVMDLTRLPGMEEEHLKHGILNGRLNKVLITQDYMDLFDMLEDDKQHAVIFGNPGIGKSLFLDFVLVRRILDGKDTVFVSENEVFYSYTKDGFGIGRNAADTYLKKVAPIVRTTPKKSKSKVNNDVWCLFNHTNPDRKHGKSTSAKTILSSEGLDPSGYTEWDAYEQETAPIYKMGLWNYPEFYLLSSLIDYDNGTVNVSKAEFRQRLWQTSFHFDNEPHLLTELNVTGTEEEFEDAFDDHIKDCQMISREFFRTDMKGFWNYSGGREGHKLYASFPAPRPDDRRFANSDDEDDGPSEQCMPGEFYPVSRGEGTANQPRTKFLVQMMGNIAMQSCMGVHTRPMHSRGWYLR</sequence>
<accession>A0A3N4IKP3</accession>
<feature type="compositionally biased region" description="Acidic residues" evidence="1">
    <location>
        <begin position="56"/>
        <end position="68"/>
    </location>
</feature>
<feature type="region of interest" description="Disordered" evidence="1">
    <location>
        <begin position="480"/>
        <end position="518"/>
    </location>
</feature>
<dbReference type="EMBL" id="ML119649">
    <property type="protein sequence ID" value="RPA86449.1"/>
    <property type="molecule type" value="Genomic_DNA"/>
</dbReference>
<dbReference type="Proteomes" id="UP000275078">
    <property type="component" value="Unassembled WGS sequence"/>
</dbReference>
<organism evidence="2 3">
    <name type="scientific">Ascobolus immersus RN42</name>
    <dbReference type="NCBI Taxonomy" id="1160509"/>
    <lineage>
        <taxon>Eukaryota</taxon>
        <taxon>Fungi</taxon>
        <taxon>Dikarya</taxon>
        <taxon>Ascomycota</taxon>
        <taxon>Pezizomycotina</taxon>
        <taxon>Pezizomycetes</taxon>
        <taxon>Pezizales</taxon>
        <taxon>Ascobolaceae</taxon>
        <taxon>Ascobolus</taxon>
    </lineage>
</organism>
<proteinExistence type="predicted"/>
<name>A0A3N4IKP3_ASCIM</name>
<feature type="compositionally biased region" description="Polar residues" evidence="1">
    <location>
        <begin position="1"/>
        <end position="12"/>
    </location>
</feature>
<evidence type="ECO:0000256" key="1">
    <source>
        <dbReference type="SAM" id="MobiDB-lite"/>
    </source>
</evidence>
<dbReference type="OrthoDB" id="5365583at2759"/>
<feature type="region of interest" description="Disordered" evidence="1">
    <location>
        <begin position="1"/>
        <end position="135"/>
    </location>
</feature>
<reference evidence="2 3" key="1">
    <citation type="journal article" date="2018" name="Nat. Ecol. Evol.">
        <title>Pezizomycetes genomes reveal the molecular basis of ectomycorrhizal truffle lifestyle.</title>
        <authorList>
            <person name="Murat C."/>
            <person name="Payen T."/>
            <person name="Noel B."/>
            <person name="Kuo A."/>
            <person name="Morin E."/>
            <person name="Chen J."/>
            <person name="Kohler A."/>
            <person name="Krizsan K."/>
            <person name="Balestrini R."/>
            <person name="Da Silva C."/>
            <person name="Montanini B."/>
            <person name="Hainaut M."/>
            <person name="Levati E."/>
            <person name="Barry K.W."/>
            <person name="Belfiori B."/>
            <person name="Cichocki N."/>
            <person name="Clum A."/>
            <person name="Dockter R.B."/>
            <person name="Fauchery L."/>
            <person name="Guy J."/>
            <person name="Iotti M."/>
            <person name="Le Tacon F."/>
            <person name="Lindquist E.A."/>
            <person name="Lipzen A."/>
            <person name="Malagnac F."/>
            <person name="Mello A."/>
            <person name="Molinier V."/>
            <person name="Miyauchi S."/>
            <person name="Poulain J."/>
            <person name="Riccioni C."/>
            <person name="Rubini A."/>
            <person name="Sitrit Y."/>
            <person name="Splivallo R."/>
            <person name="Traeger S."/>
            <person name="Wang M."/>
            <person name="Zifcakova L."/>
            <person name="Wipf D."/>
            <person name="Zambonelli A."/>
            <person name="Paolocci F."/>
            <person name="Nowrousian M."/>
            <person name="Ottonello S."/>
            <person name="Baldrian P."/>
            <person name="Spatafora J.W."/>
            <person name="Henrissat B."/>
            <person name="Nagy L.G."/>
            <person name="Aury J.M."/>
            <person name="Wincker P."/>
            <person name="Grigoriev I.V."/>
            <person name="Bonfante P."/>
            <person name="Martin F.M."/>
        </authorList>
    </citation>
    <scope>NUCLEOTIDE SEQUENCE [LARGE SCALE GENOMIC DNA]</scope>
    <source>
        <strain evidence="2 3">RN42</strain>
    </source>
</reference>
<evidence type="ECO:0000313" key="3">
    <source>
        <dbReference type="Proteomes" id="UP000275078"/>
    </source>
</evidence>
<evidence type="ECO:0000313" key="2">
    <source>
        <dbReference type="EMBL" id="RPA86449.1"/>
    </source>
</evidence>
<keyword evidence="3" id="KW-1185">Reference proteome</keyword>